<reference evidence="1" key="2">
    <citation type="submission" date="2021-08" db="EMBL/GenBank/DDBJ databases">
        <authorList>
            <person name="Tani A."/>
            <person name="Ola A."/>
            <person name="Ogura Y."/>
            <person name="Katsura K."/>
            <person name="Hayashi T."/>
        </authorList>
    </citation>
    <scope>NUCLEOTIDE SEQUENCE</scope>
    <source>
        <strain evidence="1">JCM 32048</strain>
    </source>
</reference>
<dbReference type="AlphaFoldDB" id="A0AA37HIG6"/>
<evidence type="ECO:0000313" key="1">
    <source>
        <dbReference type="EMBL" id="GJD65775.1"/>
    </source>
</evidence>
<gene>
    <name evidence="1" type="ORF">MPEAHAMD_5970</name>
</gene>
<proteinExistence type="predicted"/>
<sequence>MPRTSLITIRVREAVLDAWAAGQQSPEIARAVGLPAKRVHSVVVTARGQGDPRAGLRNPGAAWRPEPIQYASSKAYLDAALKRVRERQAVWERSEMGRRMAAIAVPPADDV</sequence>
<evidence type="ECO:0000313" key="2">
    <source>
        <dbReference type="Proteomes" id="UP001055286"/>
    </source>
</evidence>
<reference evidence="1" key="1">
    <citation type="journal article" date="2016" name="Front. Microbiol.">
        <title>Genome Sequence of the Piezophilic, Mesophilic Sulfate-Reducing Bacterium Desulfovibrio indicus J2T.</title>
        <authorList>
            <person name="Cao J."/>
            <person name="Maignien L."/>
            <person name="Shao Z."/>
            <person name="Alain K."/>
            <person name="Jebbar M."/>
        </authorList>
    </citation>
    <scope>NUCLEOTIDE SEQUENCE</scope>
    <source>
        <strain evidence="1">JCM 32048</strain>
    </source>
</reference>
<name>A0AA37HIG6_9HYPH</name>
<dbReference type="RefSeq" id="WP_099901038.1">
    <property type="nucleotide sequence ID" value="NZ_BPQJ01000047.1"/>
</dbReference>
<accession>A0AA37HIG6</accession>
<dbReference type="Proteomes" id="UP001055286">
    <property type="component" value="Unassembled WGS sequence"/>
</dbReference>
<comment type="caution">
    <text evidence="1">The sequence shown here is derived from an EMBL/GenBank/DDBJ whole genome shotgun (WGS) entry which is preliminary data.</text>
</comment>
<protein>
    <submittedName>
        <fullName evidence="1">Uncharacterized protein</fullName>
    </submittedName>
</protein>
<organism evidence="1 2">
    <name type="scientific">Methylobacterium frigidaeris</name>
    <dbReference type="NCBI Taxonomy" id="2038277"/>
    <lineage>
        <taxon>Bacteria</taxon>
        <taxon>Pseudomonadati</taxon>
        <taxon>Pseudomonadota</taxon>
        <taxon>Alphaproteobacteria</taxon>
        <taxon>Hyphomicrobiales</taxon>
        <taxon>Methylobacteriaceae</taxon>
        <taxon>Methylobacterium</taxon>
    </lineage>
</organism>
<keyword evidence="2" id="KW-1185">Reference proteome</keyword>
<dbReference type="EMBL" id="BPQJ01000047">
    <property type="protein sequence ID" value="GJD65775.1"/>
    <property type="molecule type" value="Genomic_DNA"/>
</dbReference>